<feature type="binding site" evidence="3">
    <location>
        <position position="346"/>
    </location>
    <ligand>
        <name>CTP</name>
        <dbReference type="ChEBI" id="CHEBI:37563"/>
    </ligand>
</feature>
<dbReference type="EC" id="6.3.2.5" evidence="3"/>
<dbReference type="Gene3D" id="3.40.50.10300">
    <property type="entry name" value="CoaB-like"/>
    <property type="match status" value="1"/>
</dbReference>
<feature type="domain" description="DNA/pantothenate metabolism flavoprotein C-terminal" evidence="5">
    <location>
        <begin position="193"/>
        <end position="399"/>
    </location>
</feature>
<comment type="catalytic activity">
    <reaction evidence="3">
        <text>N-[(R)-4-phosphopantothenoyl]-L-cysteine + H(+) = (R)-4'-phosphopantetheine + CO2</text>
        <dbReference type="Rhea" id="RHEA:16793"/>
        <dbReference type="ChEBI" id="CHEBI:15378"/>
        <dbReference type="ChEBI" id="CHEBI:16526"/>
        <dbReference type="ChEBI" id="CHEBI:59458"/>
        <dbReference type="ChEBI" id="CHEBI:61723"/>
        <dbReference type="EC" id="4.1.1.36"/>
    </reaction>
</comment>
<dbReference type="InterPro" id="IPR007085">
    <property type="entry name" value="DNA/pantothenate-metab_flavo_C"/>
</dbReference>
<dbReference type="SUPFAM" id="SSF102645">
    <property type="entry name" value="CoaB-like"/>
    <property type="match status" value="1"/>
</dbReference>
<dbReference type="Proteomes" id="UP000510821">
    <property type="component" value="Chromosome"/>
</dbReference>
<accession>A0A7D6BM75</accession>
<feature type="region of interest" description="Phosphopantothenoylcysteine decarboxylase" evidence="3">
    <location>
        <begin position="1"/>
        <end position="197"/>
    </location>
</feature>
<comment type="similarity">
    <text evidence="3">In the N-terminal section; belongs to the HFCD (homo-oligomeric flavin containing Cys decarboxylase) superfamily.</text>
</comment>
<evidence type="ECO:0000313" key="7">
    <source>
        <dbReference type="Proteomes" id="UP000510821"/>
    </source>
</evidence>
<evidence type="ECO:0000256" key="2">
    <source>
        <dbReference type="ARBA" id="ARBA00023239"/>
    </source>
</evidence>
<keyword evidence="3" id="KW-0460">Magnesium</keyword>
<comment type="caution">
    <text evidence="3">Lacks conserved residue(s) required for the propagation of feature annotation.</text>
</comment>
<comment type="pathway">
    <text evidence="3">Cofactor biosynthesis; coenzyme A biosynthesis.</text>
</comment>
<reference evidence="7" key="1">
    <citation type="submission" date="2020-07" db="EMBL/GenBank/DDBJ databases">
        <title>Metabolic diversity and evolutionary history of the archaeal phylum ###Micrarchaeota### uncovered from a freshwater lake metagenome.</title>
        <authorList>
            <person name="Kadnikov V.V."/>
            <person name="Savvichev A.S."/>
            <person name="Mardanov A.V."/>
            <person name="Beletsky A.V."/>
            <person name="Chupakov A.V."/>
            <person name="Kokryatskaya N.M."/>
            <person name="Pimenov N.V."/>
            <person name="Ravin N.V."/>
        </authorList>
    </citation>
    <scope>NUCLEOTIDE SEQUENCE [LARGE SCALE GENOMIC DNA]</scope>
</reference>
<comment type="catalytic activity">
    <reaction evidence="3">
        <text>(R)-4'-phosphopantothenate + L-cysteine + CTP = N-[(R)-4-phosphopantothenoyl]-L-cysteine + CMP + diphosphate + H(+)</text>
        <dbReference type="Rhea" id="RHEA:19397"/>
        <dbReference type="ChEBI" id="CHEBI:10986"/>
        <dbReference type="ChEBI" id="CHEBI:15378"/>
        <dbReference type="ChEBI" id="CHEBI:33019"/>
        <dbReference type="ChEBI" id="CHEBI:35235"/>
        <dbReference type="ChEBI" id="CHEBI:37563"/>
        <dbReference type="ChEBI" id="CHEBI:59458"/>
        <dbReference type="ChEBI" id="CHEBI:60377"/>
        <dbReference type="EC" id="6.3.2.5"/>
    </reaction>
</comment>
<keyword evidence="2 3" id="KW-0456">Lyase</keyword>
<feature type="binding site" evidence="3">
    <location>
        <position position="295"/>
    </location>
    <ligand>
        <name>CTP</name>
        <dbReference type="ChEBI" id="CHEBI:37563"/>
    </ligand>
</feature>
<evidence type="ECO:0000256" key="1">
    <source>
        <dbReference type="ARBA" id="ARBA00022793"/>
    </source>
</evidence>
<dbReference type="PANTHER" id="PTHR14359">
    <property type="entry name" value="HOMO-OLIGOMERIC FLAVIN CONTAINING CYS DECARBOXYLASE FAMILY"/>
    <property type="match status" value="1"/>
</dbReference>
<comment type="cofactor">
    <cofactor evidence="3">
        <name>FMN</name>
        <dbReference type="ChEBI" id="CHEBI:58210"/>
    </cofactor>
    <text evidence="3">Binds 1 FMN per subunit.</text>
</comment>
<dbReference type="AlphaFoldDB" id="A0A7D6BM75"/>
<feature type="binding site" evidence="3">
    <location>
        <position position="328"/>
    </location>
    <ligand>
        <name>CTP</name>
        <dbReference type="ChEBI" id="CHEBI:37563"/>
    </ligand>
</feature>
<dbReference type="InterPro" id="IPR005252">
    <property type="entry name" value="CoaBC"/>
</dbReference>
<dbReference type="GO" id="GO:0004632">
    <property type="term" value="F:phosphopantothenate--cysteine ligase activity"/>
    <property type="evidence" value="ECO:0007669"/>
    <property type="project" value="UniProtKB-UniRule"/>
</dbReference>
<keyword evidence="1 3" id="KW-0210">Decarboxylase</keyword>
<gene>
    <name evidence="3" type="primary">coaBC</name>
    <name evidence="6" type="ORF">Sv326_0943</name>
</gene>
<keyword evidence="3" id="KW-0479">Metal-binding</keyword>
<dbReference type="EC" id="4.1.1.36" evidence="3"/>
<dbReference type="HAMAP" id="MF_02225">
    <property type="entry name" value="CoaBC"/>
    <property type="match status" value="1"/>
</dbReference>
<evidence type="ECO:0000256" key="3">
    <source>
        <dbReference type="HAMAP-Rule" id="MF_02225"/>
    </source>
</evidence>
<keyword evidence="3 6" id="KW-0436">Ligase</keyword>
<dbReference type="KEGG" id="flt:Sv326_0943"/>
<dbReference type="EMBL" id="CP058998">
    <property type="protein sequence ID" value="QLJ53118.1"/>
    <property type="molecule type" value="Genomic_DNA"/>
</dbReference>
<dbReference type="UniPathway" id="UPA00241"/>
<dbReference type="GO" id="GO:0046872">
    <property type="term" value="F:metal ion binding"/>
    <property type="evidence" value="ECO:0007669"/>
    <property type="project" value="UniProtKB-KW"/>
</dbReference>
<dbReference type="PANTHER" id="PTHR14359:SF6">
    <property type="entry name" value="PHOSPHOPANTOTHENOYLCYSTEINE DECARBOXYLASE"/>
    <property type="match status" value="1"/>
</dbReference>
<dbReference type="NCBIfam" id="TIGR00521">
    <property type="entry name" value="coaBC_dfp"/>
    <property type="match status" value="1"/>
</dbReference>
<sequence>MHSSKNIIGTKGRELESRRIALCVCGSVAAVKSPELARELMRHGAEVVPVMSEAAKEIIRPELMHWATGNPIITKLTGDVEHLKLCGRHRERVDLVVVAPATASTIGKLANGIDDNPVTTILTTALGSGVPILFAPAMHLSISDNKIVKDNIRKLGSLGVEFVDPDSSEGKAKMASVDRIAALAIRMLYTKNMRGKKVLVTAGATREYIDDIRFISNPSSGRMGTETAREAYLRGADVLLIHGHVDVEIPAYMRSRYAESTEDMYKEVIANVRKSDVVVLAGAPSDFAPVRRKGKVHARGELHLTLRTLPKISDAVKKVKSDVKLILFKAESGVDDDKLREIAVKKLKEARADMILANDVGKKGVGFVSESNEVLLIKADGSCRKIKGRKSEIAKAIFDCL</sequence>
<dbReference type="InterPro" id="IPR035929">
    <property type="entry name" value="CoaB-like_sf"/>
</dbReference>
<dbReference type="InterPro" id="IPR036551">
    <property type="entry name" value="Flavin_trans-like"/>
</dbReference>
<dbReference type="InterPro" id="IPR003382">
    <property type="entry name" value="Flavoprotein"/>
</dbReference>
<organism evidence="6 7">
    <name type="scientific">Fermentimicrarchaeum limneticum</name>
    <dbReference type="NCBI Taxonomy" id="2795018"/>
    <lineage>
        <taxon>Archaea</taxon>
        <taxon>Candidatus Micrarchaeota</taxon>
        <taxon>Candidatus Fermentimicrarchaeales</taxon>
        <taxon>Candidatus Fermentimicrarchaeaceae</taxon>
        <taxon>Candidatus Fermentimicrarchaeum</taxon>
    </lineage>
</organism>
<dbReference type="GO" id="GO:0010181">
    <property type="term" value="F:FMN binding"/>
    <property type="evidence" value="ECO:0007669"/>
    <property type="project" value="UniProtKB-UniRule"/>
</dbReference>
<feature type="domain" description="Flavoprotein" evidence="4">
    <location>
        <begin position="19"/>
        <end position="183"/>
    </location>
</feature>
<dbReference type="Gene3D" id="3.40.50.1950">
    <property type="entry name" value="Flavin prenyltransferase-like"/>
    <property type="match status" value="1"/>
</dbReference>
<evidence type="ECO:0000259" key="5">
    <source>
        <dbReference type="Pfam" id="PF04127"/>
    </source>
</evidence>
<keyword evidence="3" id="KW-0288">FMN</keyword>
<dbReference type="GO" id="GO:0004633">
    <property type="term" value="F:phosphopantothenoylcysteine decarboxylase activity"/>
    <property type="evidence" value="ECO:0007669"/>
    <property type="project" value="UniProtKB-UniRule"/>
</dbReference>
<name>A0A7D6BM75_FERL1</name>
<keyword evidence="3" id="KW-0285">Flavoprotein</keyword>
<evidence type="ECO:0000313" key="6">
    <source>
        <dbReference type="EMBL" id="QLJ53118.1"/>
    </source>
</evidence>
<evidence type="ECO:0000259" key="4">
    <source>
        <dbReference type="Pfam" id="PF02441"/>
    </source>
</evidence>
<proteinExistence type="inferred from homology"/>
<feature type="binding site" evidence="3">
    <location>
        <position position="286"/>
    </location>
    <ligand>
        <name>CTP</name>
        <dbReference type="ChEBI" id="CHEBI:37563"/>
    </ligand>
</feature>
<dbReference type="Pfam" id="PF04127">
    <property type="entry name" value="DFP"/>
    <property type="match status" value="1"/>
</dbReference>
<comment type="similarity">
    <text evidence="3">In the C-terminal section; belongs to the PPC synthetase family.</text>
</comment>
<dbReference type="GO" id="GO:0015941">
    <property type="term" value="P:pantothenate catabolic process"/>
    <property type="evidence" value="ECO:0007669"/>
    <property type="project" value="InterPro"/>
</dbReference>
<protein>
    <recommendedName>
        <fullName evidence="3">Coenzyme A biosynthesis bifunctional protein CoaBC</fullName>
    </recommendedName>
    <alternativeName>
        <fullName evidence="3">DNA/pantothenate metabolism flavoprotein</fullName>
    </alternativeName>
    <alternativeName>
        <fullName evidence="3">Phosphopantothenoylcysteine synthetase/decarboxylase</fullName>
        <shortName evidence="3">PPCS-PPCDC</shortName>
    </alternativeName>
    <domain>
        <recommendedName>
            <fullName evidence="3">Phosphopantothenoylcysteine decarboxylase</fullName>
            <shortName evidence="3">PPC decarboxylase</shortName>
            <shortName evidence="3">PPC-DC</shortName>
            <ecNumber evidence="3">4.1.1.36</ecNumber>
        </recommendedName>
        <alternativeName>
            <fullName evidence="3">CoaC</fullName>
        </alternativeName>
    </domain>
    <domain>
        <recommendedName>
            <fullName evidence="3">Phosphopantothenate--cysteine ligase</fullName>
            <ecNumber evidence="3">6.3.2.5</ecNumber>
        </recommendedName>
        <alternativeName>
            <fullName evidence="3">CoaB</fullName>
        </alternativeName>
        <alternativeName>
            <fullName evidence="3">Phosphopantothenoylcysteine synthetase</fullName>
            <shortName evidence="3">PPC synthetase</shortName>
            <shortName evidence="3">PPC-S</shortName>
        </alternativeName>
    </domain>
</protein>
<comment type="function">
    <text evidence="3">Catalyzes two sequential steps in the biosynthesis of coenzyme A. In the first step cysteine is conjugated to 4'-phosphopantothenate to form 4-phosphopantothenoylcysteine. In the second step the latter compound is decarboxylated to form 4'-phosphopantotheine.</text>
</comment>
<dbReference type="GO" id="GO:0015937">
    <property type="term" value="P:coenzyme A biosynthetic process"/>
    <property type="evidence" value="ECO:0007669"/>
    <property type="project" value="UniProtKB-UniRule"/>
</dbReference>
<dbReference type="SUPFAM" id="SSF52507">
    <property type="entry name" value="Homo-oligomeric flavin-containing Cys decarboxylases, HFCD"/>
    <property type="match status" value="1"/>
</dbReference>
<dbReference type="Pfam" id="PF02441">
    <property type="entry name" value="Flavoprotein"/>
    <property type="match status" value="1"/>
</dbReference>
<feature type="region of interest" description="Phosphopantothenate--cysteine ligase" evidence="3">
    <location>
        <begin position="198"/>
        <end position="401"/>
    </location>
</feature>
<keyword evidence="3" id="KW-0511">Multifunctional enzyme</keyword>
<comment type="cofactor">
    <cofactor evidence="3">
        <name>Mg(2+)</name>
        <dbReference type="ChEBI" id="CHEBI:18420"/>
    </cofactor>
</comment>
<dbReference type="GO" id="GO:0071513">
    <property type="term" value="C:phosphopantothenoylcysteine decarboxylase complex"/>
    <property type="evidence" value="ECO:0007669"/>
    <property type="project" value="TreeGrafter"/>
</dbReference>